<reference evidence="1 2" key="1">
    <citation type="submission" date="2019-07" db="EMBL/GenBank/DDBJ databases">
        <authorList>
            <person name="Kim J."/>
        </authorList>
    </citation>
    <scope>NUCLEOTIDE SEQUENCE [LARGE SCALE GENOMIC DNA]</scope>
    <source>
        <strain evidence="1 2">JC52</strain>
    </source>
</reference>
<keyword evidence="2" id="KW-1185">Reference proteome</keyword>
<dbReference type="OrthoDB" id="1955171at2"/>
<proteinExistence type="predicted"/>
<sequence length="131" mass="14851">MLPIREIRRRETTPPLGGGQTLRVAVHVICCERRRAFPFPLRIISIYKGGALLKPFKKPAVEEAETDVWQCSSSSCNSWIRANFTFNDEPACPLCGSATTKGTKMLPVIVNQAKELRQTENNWRKSHRNIL</sequence>
<dbReference type="Proteomes" id="UP000317036">
    <property type="component" value="Unassembled WGS sequence"/>
</dbReference>
<dbReference type="InterPro" id="IPR025916">
    <property type="entry name" value="YdjO"/>
</dbReference>
<evidence type="ECO:0008006" key="3">
    <source>
        <dbReference type="Google" id="ProtNLM"/>
    </source>
</evidence>
<gene>
    <name evidence="1" type="ORF">FPZ49_26710</name>
</gene>
<evidence type="ECO:0000313" key="1">
    <source>
        <dbReference type="EMBL" id="TVY06944.1"/>
    </source>
</evidence>
<dbReference type="EMBL" id="VNJI01000046">
    <property type="protein sequence ID" value="TVY06944.1"/>
    <property type="molecule type" value="Genomic_DNA"/>
</dbReference>
<organism evidence="1 2">
    <name type="scientific">Paenibacillus cremeus</name>
    <dbReference type="NCBI Taxonomy" id="2163881"/>
    <lineage>
        <taxon>Bacteria</taxon>
        <taxon>Bacillati</taxon>
        <taxon>Bacillota</taxon>
        <taxon>Bacilli</taxon>
        <taxon>Bacillales</taxon>
        <taxon>Paenibacillaceae</taxon>
        <taxon>Paenibacillus</taxon>
    </lineage>
</organism>
<dbReference type="Pfam" id="PF14169">
    <property type="entry name" value="YdjO"/>
    <property type="match status" value="1"/>
</dbReference>
<accession>A0A559K487</accession>
<protein>
    <recommendedName>
        <fullName evidence="3">Cold-shock protein</fullName>
    </recommendedName>
</protein>
<dbReference type="AlphaFoldDB" id="A0A559K487"/>
<evidence type="ECO:0000313" key="2">
    <source>
        <dbReference type="Proteomes" id="UP000317036"/>
    </source>
</evidence>
<name>A0A559K487_9BACL</name>
<comment type="caution">
    <text evidence="1">The sequence shown here is derived from an EMBL/GenBank/DDBJ whole genome shotgun (WGS) entry which is preliminary data.</text>
</comment>